<evidence type="ECO:0000313" key="2">
    <source>
        <dbReference type="EMBL" id="PHH59112.1"/>
    </source>
</evidence>
<feature type="compositionally biased region" description="Basic and acidic residues" evidence="1">
    <location>
        <begin position="73"/>
        <end position="83"/>
    </location>
</feature>
<name>A0A2C5XVY6_9HYPO</name>
<protein>
    <submittedName>
        <fullName evidence="2">Uncharacterized protein</fullName>
    </submittedName>
</protein>
<feature type="compositionally biased region" description="Basic and acidic residues" evidence="1">
    <location>
        <begin position="39"/>
        <end position="48"/>
    </location>
</feature>
<dbReference type="AlphaFoldDB" id="A0A2C5XVY6"/>
<comment type="caution">
    <text evidence="2">The sequence shown here is derived from an EMBL/GenBank/DDBJ whole genome shotgun (WGS) entry which is preliminary data.</text>
</comment>
<organism evidence="2 3">
    <name type="scientific">Ophiocordyceps australis</name>
    <dbReference type="NCBI Taxonomy" id="1399860"/>
    <lineage>
        <taxon>Eukaryota</taxon>
        <taxon>Fungi</taxon>
        <taxon>Dikarya</taxon>
        <taxon>Ascomycota</taxon>
        <taxon>Pezizomycotina</taxon>
        <taxon>Sordariomycetes</taxon>
        <taxon>Hypocreomycetidae</taxon>
        <taxon>Hypocreales</taxon>
        <taxon>Ophiocordycipitaceae</taxon>
        <taxon>Ophiocordyceps</taxon>
    </lineage>
</organism>
<accession>A0A2C5XVY6</accession>
<dbReference type="Proteomes" id="UP000226192">
    <property type="component" value="Unassembled WGS sequence"/>
</dbReference>
<feature type="region of interest" description="Disordered" evidence="1">
    <location>
        <begin position="131"/>
        <end position="150"/>
    </location>
</feature>
<sequence>MPRQARWAVRLRHRSIWKGGKRASGRLYATLKRQRRRRDVSGIKRRSTESAVQGDDGRPPSNGRDAVSQNSRGHMDSRLDKHGRLFGGTGLVDKRVRGSKAVRAKGLRAGRRCVSVGSMYKAESWAEQRRRQAKEGKTAEHKMKEEEDWVGQRERKGVSVGENLEPRRPAEWALAVRVRCPGTGTAASRASKGRRCSARLQPTGGVAGAPCSQYNAVPLQGHTRATPRPLQGHSRATPVHTWASRSTPLPCAPPLPCTPASAPPPSQAARRSACRGPARPKPAFRPLSSRLACPGARLPMEALGFFFLHATGPATARYTRLLFARFLILAPPHHPHHSGTAVWGWTRRVPATSSLYPPAIPSVTPSQRCLGEQRLSAMPVVP</sequence>
<evidence type="ECO:0000256" key="1">
    <source>
        <dbReference type="SAM" id="MobiDB-lite"/>
    </source>
</evidence>
<proteinExistence type="predicted"/>
<keyword evidence="3" id="KW-1185">Reference proteome</keyword>
<gene>
    <name evidence="2" type="ORF">CDD81_3720</name>
</gene>
<dbReference type="EMBL" id="NJET01000239">
    <property type="protein sequence ID" value="PHH59112.1"/>
    <property type="molecule type" value="Genomic_DNA"/>
</dbReference>
<evidence type="ECO:0000313" key="3">
    <source>
        <dbReference type="Proteomes" id="UP000226192"/>
    </source>
</evidence>
<feature type="region of interest" description="Disordered" evidence="1">
    <location>
        <begin position="32"/>
        <end position="86"/>
    </location>
</feature>
<reference evidence="2 3" key="1">
    <citation type="submission" date="2017-06" db="EMBL/GenBank/DDBJ databases">
        <title>Ant-infecting Ophiocordyceps genomes reveal a high diversity of potential behavioral manipulation genes and a possible major role for enterotoxins.</title>
        <authorList>
            <person name="De Bekker C."/>
            <person name="Evans H.C."/>
            <person name="Brachmann A."/>
            <person name="Hughes D.P."/>
        </authorList>
    </citation>
    <scope>NUCLEOTIDE SEQUENCE [LARGE SCALE GENOMIC DNA]</scope>
    <source>
        <strain evidence="2 3">Map64</strain>
    </source>
</reference>
<feature type="region of interest" description="Disordered" evidence="1">
    <location>
        <begin position="258"/>
        <end position="286"/>
    </location>
</feature>